<keyword evidence="10 13" id="KW-0472">Membrane</keyword>
<feature type="region of interest" description="Disordered" evidence="12">
    <location>
        <begin position="334"/>
        <end position="361"/>
    </location>
</feature>
<evidence type="ECO:0000256" key="4">
    <source>
        <dbReference type="ARBA" id="ARBA00022692"/>
    </source>
</evidence>
<comment type="caution">
    <text evidence="15">The sequence shown here is derived from an EMBL/GenBank/DDBJ whole genome shotgun (WGS) entry which is preliminary data.</text>
</comment>
<keyword evidence="7 11" id="KW-0862">Zinc</keyword>
<evidence type="ECO:0000256" key="12">
    <source>
        <dbReference type="SAM" id="MobiDB-lite"/>
    </source>
</evidence>
<dbReference type="InterPro" id="IPR050083">
    <property type="entry name" value="HtpX_protease"/>
</dbReference>
<feature type="domain" description="Peptidase M48" evidence="14">
    <location>
        <begin position="110"/>
        <end position="354"/>
    </location>
</feature>
<evidence type="ECO:0000256" key="7">
    <source>
        <dbReference type="ARBA" id="ARBA00022833"/>
    </source>
</evidence>
<dbReference type="OrthoDB" id="28389at2157"/>
<keyword evidence="9 11" id="KW-0482">Metalloprotease</keyword>
<dbReference type="PANTHER" id="PTHR43221">
    <property type="entry name" value="PROTEASE HTPX"/>
    <property type="match status" value="1"/>
</dbReference>
<protein>
    <recommendedName>
        <fullName evidence="14">Peptidase M48 domain-containing protein</fullName>
    </recommendedName>
</protein>
<dbReference type="InterPro" id="IPR001915">
    <property type="entry name" value="Peptidase_M48"/>
</dbReference>
<evidence type="ECO:0000256" key="5">
    <source>
        <dbReference type="ARBA" id="ARBA00022723"/>
    </source>
</evidence>
<evidence type="ECO:0000256" key="2">
    <source>
        <dbReference type="ARBA" id="ARBA00022475"/>
    </source>
</evidence>
<evidence type="ECO:0000313" key="16">
    <source>
        <dbReference type="Proteomes" id="UP000054387"/>
    </source>
</evidence>
<dbReference type="GO" id="GO:0046872">
    <property type="term" value="F:metal ion binding"/>
    <property type="evidence" value="ECO:0007669"/>
    <property type="project" value="UniProtKB-KW"/>
</dbReference>
<gene>
    <name evidence="15" type="ORF">AUR64_19150</name>
</gene>
<keyword evidence="6 11" id="KW-0378">Hydrolase</keyword>
<comment type="cofactor">
    <cofactor evidence="11">
        <name>Zn(2+)</name>
        <dbReference type="ChEBI" id="CHEBI:29105"/>
    </cofactor>
    <text evidence="11">Binds 1 zinc ion per subunit.</text>
</comment>
<comment type="subcellular location">
    <subcellularLocation>
        <location evidence="1">Cell membrane</location>
        <topology evidence="1">Multi-pass membrane protein</topology>
    </subcellularLocation>
</comment>
<evidence type="ECO:0000256" key="8">
    <source>
        <dbReference type="ARBA" id="ARBA00022989"/>
    </source>
</evidence>
<keyword evidence="2" id="KW-1003">Cell membrane</keyword>
<keyword evidence="3 11" id="KW-0645">Protease</keyword>
<organism evidence="15 16">
    <name type="scientific">Haloprofundus marisrubri</name>
    <dbReference type="NCBI Taxonomy" id="1514971"/>
    <lineage>
        <taxon>Archaea</taxon>
        <taxon>Methanobacteriati</taxon>
        <taxon>Methanobacteriota</taxon>
        <taxon>Stenosarchaea group</taxon>
        <taxon>Halobacteria</taxon>
        <taxon>Halobacteriales</taxon>
        <taxon>Haloferacaceae</taxon>
        <taxon>Haloprofundus</taxon>
    </lineage>
</organism>
<keyword evidence="16" id="KW-1185">Reference proteome</keyword>
<dbReference type="Proteomes" id="UP000054387">
    <property type="component" value="Unassembled WGS sequence"/>
</dbReference>
<evidence type="ECO:0000256" key="3">
    <source>
        <dbReference type="ARBA" id="ARBA00022670"/>
    </source>
</evidence>
<evidence type="ECO:0000256" key="9">
    <source>
        <dbReference type="ARBA" id="ARBA00023049"/>
    </source>
</evidence>
<sequence length="361" mass="39196">MEWQADRRLQIRMGLTMLAMSSLSVPLLLLSFVVLFLTATMTLGVVVMVLVGNSGSSLVLVFWANVVFSAAVAVVLSAAVVPRELRWPSRLLRSLDLSEKPVPGGRQFLSELERLASQLGVLTPTVYLVDSDAPEVFTVGFGRRRSKLVVTRGFFQTLNEAERRAVAAHELAHVKNGDATVMTLASLPTVLGEEMLDKAGGHRWLLPLWPFALALQYAGLTVLASLSRSREFVADRGAVALTGDSAALASALQTLDEASSSRPKADFRTANVAALSAVPGALGPSSVASTSKAAAETQAPDYLDPEWDGHALHRYEEDDGDPPTWFVDLREKIRTKSADTHPPTAERVRRLRELSRDLESR</sequence>
<evidence type="ECO:0000313" key="15">
    <source>
        <dbReference type="EMBL" id="KTG08351.1"/>
    </source>
</evidence>
<dbReference type="GO" id="GO:0006508">
    <property type="term" value="P:proteolysis"/>
    <property type="evidence" value="ECO:0007669"/>
    <property type="project" value="UniProtKB-KW"/>
</dbReference>
<comment type="similarity">
    <text evidence="11">Belongs to the peptidase M48 family.</text>
</comment>
<dbReference type="Pfam" id="PF01435">
    <property type="entry name" value="Peptidase_M48"/>
    <property type="match status" value="1"/>
</dbReference>
<dbReference type="Gene3D" id="3.30.2010.10">
    <property type="entry name" value="Metalloproteases ('zincins'), catalytic domain"/>
    <property type="match status" value="1"/>
</dbReference>
<feature type="transmembrane region" description="Helical" evidence="13">
    <location>
        <begin position="57"/>
        <end position="81"/>
    </location>
</feature>
<dbReference type="PANTHER" id="PTHR43221:SF1">
    <property type="entry name" value="PROTEASE HTPX"/>
    <property type="match status" value="1"/>
</dbReference>
<dbReference type="EMBL" id="LOPU01000031">
    <property type="protein sequence ID" value="KTG08351.1"/>
    <property type="molecule type" value="Genomic_DNA"/>
</dbReference>
<accession>A0A0W1R5I3</accession>
<evidence type="ECO:0000256" key="13">
    <source>
        <dbReference type="SAM" id="Phobius"/>
    </source>
</evidence>
<evidence type="ECO:0000259" key="14">
    <source>
        <dbReference type="Pfam" id="PF01435"/>
    </source>
</evidence>
<evidence type="ECO:0000256" key="6">
    <source>
        <dbReference type="ARBA" id="ARBA00022801"/>
    </source>
</evidence>
<dbReference type="GO" id="GO:0005886">
    <property type="term" value="C:plasma membrane"/>
    <property type="evidence" value="ECO:0007669"/>
    <property type="project" value="UniProtKB-SubCell"/>
</dbReference>
<reference evidence="15 16" key="1">
    <citation type="submission" date="2015-12" db="EMBL/GenBank/DDBJ databases">
        <title>Haloprofundus marisrubri gen. nov., sp. nov., an extremely halophilic archaeon isolated from the Discovery deep brine-seawater interface in the Red Sea.</title>
        <authorList>
            <person name="Zhang G."/>
            <person name="Stingl U."/>
            <person name="Rashid M."/>
        </authorList>
    </citation>
    <scope>NUCLEOTIDE SEQUENCE [LARGE SCALE GENOMIC DNA]</scope>
    <source>
        <strain evidence="15 16">SB9</strain>
    </source>
</reference>
<evidence type="ECO:0000256" key="11">
    <source>
        <dbReference type="RuleBase" id="RU003983"/>
    </source>
</evidence>
<keyword evidence="5" id="KW-0479">Metal-binding</keyword>
<name>A0A0W1R5I3_9EURY</name>
<dbReference type="RefSeq" id="WP_058583071.1">
    <property type="nucleotide sequence ID" value="NZ_LOPU01000031.1"/>
</dbReference>
<evidence type="ECO:0000256" key="1">
    <source>
        <dbReference type="ARBA" id="ARBA00004651"/>
    </source>
</evidence>
<proteinExistence type="inferred from homology"/>
<dbReference type="STRING" id="1514971.AUR64_19150"/>
<evidence type="ECO:0000256" key="10">
    <source>
        <dbReference type="ARBA" id="ARBA00023136"/>
    </source>
</evidence>
<dbReference type="AlphaFoldDB" id="A0A0W1R5I3"/>
<keyword evidence="4 13" id="KW-0812">Transmembrane</keyword>
<feature type="transmembrane region" description="Helical" evidence="13">
    <location>
        <begin position="21"/>
        <end position="51"/>
    </location>
</feature>
<keyword evidence="8 13" id="KW-1133">Transmembrane helix</keyword>
<feature type="transmembrane region" description="Helical" evidence="13">
    <location>
        <begin position="204"/>
        <end position="226"/>
    </location>
</feature>
<dbReference type="GO" id="GO:0004222">
    <property type="term" value="F:metalloendopeptidase activity"/>
    <property type="evidence" value="ECO:0007669"/>
    <property type="project" value="InterPro"/>
</dbReference>